<evidence type="ECO:0000259" key="8">
    <source>
        <dbReference type="PROSITE" id="PS50157"/>
    </source>
</evidence>
<keyword evidence="10" id="KW-1185">Reference proteome</keyword>
<organism evidence="9 10">
    <name type="scientific">Sphaeramia orbicularis</name>
    <name type="common">orbiculate cardinalfish</name>
    <dbReference type="NCBI Taxonomy" id="375764"/>
    <lineage>
        <taxon>Eukaryota</taxon>
        <taxon>Metazoa</taxon>
        <taxon>Chordata</taxon>
        <taxon>Craniata</taxon>
        <taxon>Vertebrata</taxon>
        <taxon>Euteleostomi</taxon>
        <taxon>Actinopterygii</taxon>
        <taxon>Neopterygii</taxon>
        <taxon>Teleostei</taxon>
        <taxon>Neoteleostei</taxon>
        <taxon>Acanthomorphata</taxon>
        <taxon>Gobiaria</taxon>
        <taxon>Kurtiformes</taxon>
        <taxon>Apogonoidei</taxon>
        <taxon>Apogonidae</taxon>
        <taxon>Apogoninae</taxon>
        <taxon>Sphaeramia</taxon>
    </lineage>
</organism>
<dbReference type="InterPro" id="IPR036236">
    <property type="entry name" value="Znf_C2H2_sf"/>
</dbReference>
<keyword evidence="4" id="KW-0862">Zinc</keyword>
<dbReference type="GO" id="GO:0008270">
    <property type="term" value="F:zinc ion binding"/>
    <property type="evidence" value="ECO:0007669"/>
    <property type="project" value="UniProtKB-KW"/>
</dbReference>
<dbReference type="SUPFAM" id="SSF57667">
    <property type="entry name" value="beta-beta-alpha zinc fingers"/>
    <property type="match status" value="1"/>
</dbReference>
<evidence type="ECO:0000313" key="10">
    <source>
        <dbReference type="Proteomes" id="UP000472271"/>
    </source>
</evidence>
<evidence type="ECO:0000256" key="3">
    <source>
        <dbReference type="ARBA" id="ARBA00022771"/>
    </source>
</evidence>
<dbReference type="Proteomes" id="UP000472271">
    <property type="component" value="Chromosome 4"/>
</dbReference>
<feature type="region of interest" description="Disordered" evidence="7">
    <location>
        <begin position="154"/>
        <end position="191"/>
    </location>
</feature>
<dbReference type="GO" id="GO:0000978">
    <property type="term" value="F:RNA polymerase II cis-regulatory region sequence-specific DNA binding"/>
    <property type="evidence" value="ECO:0007669"/>
    <property type="project" value="TreeGrafter"/>
</dbReference>
<dbReference type="PROSITE" id="PS50157">
    <property type="entry name" value="ZINC_FINGER_C2H2_2"/>
    <property type="match status" value="1"/>
</dbReference>
<dbReference type="GO" id="GO:0000981">
    <property type="term" value="F:DNA-binding transcription factor activity, RNA polymerase II-specific"/>
    <property type="evidence" value="ECO:0007669"/>
    <property type="project" value="TreeGrafter"/>
</dbReference>
<evidence type="ECO:0000313" key="9">
    <source>
        <dbReference type="Ensembl" id="ENSSORP00005021803.1"/>
    </source>
</evidence>
<dbReference type="GO" id="GO:0005634">
    <property type="term" value="C:nucleus"/>
    <property type="evidence" value="ECO:0007669"/>
    <property type="project" value="UniProtKB-SubCell"/>
</dbReference>
<reference evidence="9" key="2">
    <citation type="submission" date="2025-08" db="UniProtKB">
        <authorList>
            <consortium name="Ensembl"/>
        </authorList>
    </citation>
    <scope>IDENTIFICATION</scope>
</reference>
<comment type="subcellular location">
    <subcellularLocation>
        <location evidence="1">Nucleus</location>
    </subcellularLocation>
</comment>
<protein>
    <recommendedName>
        <fullName evidence="8">C2H2-type domain-containing protein</fullName>
    </recommendedName>
</protein>
<feature type="compositionally biased region" description="Polar residues" evidence="7">
    <location>
        <begin position="168"/>
        <end position="191"/>
    </location>
</feature>
<dbReference type="SMART" id="SM00355">
    <property type="entry name" value="ZnF_C2H2"/>
    <property type="match status" value="5"/>
</dbReference>
<accession>A0A672ZZR0</accession>
<reference evidence="9" key="3">
    <citation type="submission" date="2025-09" db="UniProtKB">
        <authorList>
            <consortium name="Ensembl"/>
        </authorList>
    </citation>
    <scope>IDENTIFICATION</scope>
</reference>
<dbReference type="FunCoup" id="A0A672ZZR0">
    <property type="interactions" value="17"/>
</dbReference>
<dbReference type="Pfam" id="PF13894">
    <property type="entry name" value="zf-C2H2_4"/>
    <property type="match status" value="1"/>
</dbReference>
<proteinExistence type="predicted"/>
<dbReference type="InterPro" id="IPR051643">
    <property type="entry name" value="Transcr_Reg_ZincFinger"/>
</dbReference>
<dbReference type="PANTHER" id="PTHR24396">
    <property type="entry name" value="ZINC FINGER PROTEIN"/>
    <property type="match status" value="1"/>
</dbReference>
<sequence>MMYHLGKHNQVNSENVSQPFICRECGRLFCDSNSLMKHIIIHQDRLEKLMKRIKGLKNTESEDQGTAVQCPQCVYGCNCPKIFVQHARTHDNLTHYYFCEECNFITLTQEALEAHLEAAHLNMHQHQYRKMAHASDAQETQDHAQCEGEACFFTTGDGTESGRHPDSDPTSTSSKEQANQNSLSISKMSTPWQNTIDSMNGSILPKLSQRLKKQTADGELVKGCEGSTNFSNDTSEATASFLESSGNERNSYAWRYFTKTQRFSAKDKSPRVLQDEGEDCSDIEQLIIKEEYIETTVDDHSPQSPSVSTSPSFDLFPLQEAEYKSCPYCPAMFESGVGLSNHVRGHLHRVGLSYNARHMVSPEQVAMHDCQPRIRKVRVLKKLLLKTQKEHTCPLCYGWFDTKTGLSNHVRGHLKRMGRSVSGHSKSPLRILNELLQDNKKHRTSLQNQLPSQPCVSQKLISRNDFFLMHTGIPVQIQCAVRNPSPILESFVPKQEVEEFSEKKKVKLEEEQRGTEALASTLVELLETKQESMKLLGSDGPYASMKLCNMTKDCLEETRVTSTGPDWLQGKNM</sequence>
<dbReference type="AlphaFoldDB" id="A0A672ZZR0"/>
<dbReference type="Gene3D" id="3.30.160.60">
    <property type="entry name" value="Classic Zinc Finger"/>
    <property type="match status" value="2"/>
</dbReference>
<keyword evidence="5" id="KW-0539">Nucleus</keyword>
<dbReference type="PANTHER" id="PTHR24396:SF25">
    <property type="entry name" value="ZINC FINGER PROTEIN 644"/>
    <property type="match status" value="1"/>
</dbReference>
<keyword evidence="3 6" id="KW-0863">Zinc-finger</keyword>
<dbReference type="InterPro" id="IPR013087">
    <property type="entry name" value="Znf_C2H2_type"/>
</dbReference>
<reference evidence="9" key="1">
    <citation type="submission" date="2019-06" db="EMBL/GenBank/DDBJ databases">
        <authorList>
            <consortium name="Wellcome Sanger Institute Data Sharing"/>
        </authorList>
    </citation>
    <scope>NUCLEOTIDE SEQUENCE [LARGE SCALE GENOMIC DNA]</scope>
</reference>
<evidence type="ECO:0000256" key="5">
    <source>
        <dbReference type="ARBA" id="ARBA00023242"/>
    </source>
</evidence>
<evidence type="ECO:0000256" key="7">
    <source>
        <dbReference type="SAM" id="MobiDB-lite"/>
    </source>
</evidence>
<evidence type="ECO:0000256" key="2">
    <source>
        <dbReference type="ARBA" id="ARBA00022723"/>
    </source>
</evidence>
<dbReference type="PROSITE" id="PS00028">
    <property type="entry name" value="ZINC_FINGER_C2H2_1"/>
    <property type="match status" value="3"/>
</dbReference>
<evidence type="ECO:0000256" key="4">
    <source>
        <dbReference type="ARBA" id="ARBA00022833"/>
    </source>
</evidence>
<name>A0A672ZZR0_9TELE</name>
<evidence type="ECO:0000256" key="6">
    <source>
        <dbReference type="PROSITE-ProRule" id="PRU00042"/>
    </source>
</evidence>
<dbReference type="Ensembl" id="ENSSORT00005022451.1">
    <property type="protein sequence ID" value="ENSSORP00005021803.1"/>
    <property type="gene ID" value="ENSSORG00005010650.1"/>
</dbReference>
<keyword evidence="2" id="KW-0479">Metal-binding</keyword>
<feature type="domain" description="C2H2-type" evidence="8">
    <location>
        <begin position="20"/>
        <end position="47"/>
    </location>
</feature>
<evidence type="ECO:0000256" key="1">
    <source>
        <dbReference type="ARBA" id="ARBA00004123"/>
    </source>
</evidence>
<dbReference type="InParanoid" id="A0A672ZZR0"/>